<evidence type="ECO:0000256" key="3">
    <source>
        <dbReference type="ARBA" id="ARBA00022777"/>
    </source>
</evidence>
<comment type="similarity">
    <text evidence="1">Belongs to the guanylate kinase family.</text>
</comment>
<dbReference type="SUPFAM" id="SSF52540">
    <property type="entry name" value="P-loop containing nucleoside triphosphate hydrolases"/>
    <property type="match status" value="1"/>
</dbReference>
<evidence type="ECO:0000256" key="1">
    <source>
        <dbReference type="ARBA" id="ARBA00005790"/>
    </source>
</evidence>
<reference evidence="6" key="1">
    <citation type="submission" date="2016-10" db="EMBL/GenBank/DDBJ databases">
        <authorList>
            <person name="Varghese N."/>
            <person name="Submissions S."/>
        </authorList>
    </citation>
    <scope>NUCLEOTIDE SEQUENCE [LARGE SCALE GENOMIC DNA]</scope>
    <source>
        <strain evidence="6">DSM 44718</strain>
    </source>
</reference>
<proteinExistence type="inferred from homology"/>
<dbReference type="OrthoDB" id="9808150at2"/>
<organism evidence="5 6">
    <name type="scientific">Asanoa ishikariensis</name>
    <dbReference type="NCBI Taxonomy" id="137265"/>
    <lineage>
        <taxon>Bacteria</taxon>
        <taxon>Bacillati</taxon>
        <taxon>Actinomycetota</taxon>
        <taxon>Actinomycetes</taxon>
        <taxon>Micromonosporales</taxon>
        <taxon>Micromonosporaceae</taxon>
        <taxon>Asanoa</taxon>
    </lineage>
</organism>
<protein>
    <submittedName>
        <fullName evidence="5">Guanylate kinase</fullName>
    </submittedName>
</protein>
<dbReference type="RefSeq" id="WP_090797091.1">
    <property type="nucleotide sequence ID" value="NZ_BOND01000035.1"/>
</dbReference>
<dbReference type="SMART" id="SM00072">
    <property type="entry name" value="GuKc"/>
    <property type="match status" value="1"/>
</dbReference>
<dbReference type="Pfam" id="PF00625">
    <property type="entry name" value="Guanylate_kin"/>
    <property type="match status" value="1"/>
</dbReference>
<evidence type="ECO:0000313" key="5">
    <source>
        <dbReference type="EMBL" id="SDZ35827.1"/>
    </source>
</evidence>
<dbReference type="Proteomes" id="UP000199632">
    <property type="component" value="Unassembled WGS sequence"/>
</dbReference>
<dbReference type="InterPro" id="IPR008145">
    <property type="entry name" value="GK/Ca_channel_bsu"/>
</dbReference>
<evidence type="ECO:0000313" key="6">
    <source>
        <dbReference type="Proteomes" id="UP000199632"/>
    </source>
</evidence>
<dbReference type="PANTHER" id="PTHR23117">
    <property type="entry name" value="GUANYLATE KINASE-RELATED"/>
    <property type="match status" value="1"/>
</dbReference>
<dbReference type="GO" id="GO:0004385">
    <property type="term" value="F:GMP kinase activity"/>
    <property type="evidence" value="ECO:0007669"/>
    <property type="project" value="TreeGrafter"/>
</dbReference>
<dbReference type="STRING" id="137265.SAMN05421684_4843"/>
<evidence type="ECO:0000256" key="2">
    <source>
        <dbReference type="ARBA" id="ARBA00022679"/>
    </source>
</evidence>
<dbReference type="PROSITE" id="PS50052">
    <property type="entry name" value="GUANYLATE_KINASE_2"/>
    <property type="match status" value="1"/>
</dbReference>
<dbReference type="AlphaFoldDB" id="A0A1H3SDL8"/>
<dbReference type="GO" id="GO:0005829">
    <property type="term" value="C:cytosol"/>
    <property type="evidence" value="ECO:0007669"/>
    <property type="project" value="TreeGrafter"/>
</dbReference>
<gene>
    <name evidence="5" type="ORF">SAMN05421684_4843</name>
</gene>
<dbReference type="EMBL" id="FNQB01000002">
    <property type="protein sequence ID" value="SDZ35827.1"/>
    <property type="molecule type" value="Genomic_DNA"/>
</dbReference>
<keyword evidence="2" id="KW-0808">Transferase</keyword>
<feature type="domain" description="Guanylate kinase-like" evidence="4">
    <location>
        <begin position="11"/>
        <end position="132"/>
    </location>
</feature>
<dbReference type="PROSITE" id="PS00856">
    <property type="entry name" value="GUANYLATE_KINASE_1"/>
    <property type="match status" value="1"/>
</dbReference>
<dbReference type="PANTHER" id="PTHR23117:SF13">
    <property type="entry name" value="GUANYLATE KINASE"/>
    <property type="match status" value="1"/>
</dbReference>
<dbReference type="InterPro" id="IPR027417">
    <property type="entry name" value="P-loop_NTPase"/>
</dbReference>
<accession>A0A1H3SDL8</accession>
<dbReference type="InterPro" id="IPR008144">
    <property type="entry name" value="Guanylate_kin-like_dom"/>
</dbReference>
<name>A0A1H3SDL8_9ACTN</name>
<keyword evidence="3 5" id="KW-0418">Kinase</keyword>
<keyword evidence="6" id="KW-1185">Reference proteome</keyword>
<evidence type="ECO:0000259" key="4">
    <source>
        <dbReference type="PROSITE" id="PS50052"/>
    </source>
</evidence>
<dbReference type="InterPro" id="IPR020590">
    <property type="entry name" value="Guanylate_kinase_CS"/>
</dbReference>
<dbReference type="CDD" id="cd00071">
    <property type="entry name" value="GMPK"/>
    <property type="match status" value="1"/>
</dbReference>
<sequence>MTTHDEARPAARLTVLTGPSEAGRAAVIRLVRARSPWVRMPVLVTTRRRRDHEVDGVHYTFVDEAAFDRMVDEHGLLESAAIRHHRYGTPRRPVEDWLAAGEPVLLSIDPRGAELVSLAFPDARTVLLLAPTDQVTAGDGVAGAIINHAAGRAADELVGLLGSSFLTPARPPRGG</sequence>
<dbReference type="Gene3D" id="3.40.50.300">
    <property type="entry name" value="P-loop containing nucleotide triphosphate hydrolases"/>
    <property type="match status" value="1"/>
</dbReference>